<dbReference type="CDD" id="cd04301">
    <property type="entry name" value="NAT_SF"/>
    <property type="match status" value="1"/>
</dbReference>
<accession>A0A3N1CXF2</accession>
<feature type="domain" description="N-acetyltransferase" evidence="1">
    <location>
        <begin position="15"/>
        <end position="178"/>
    </location>
</feature>
<reference evidence="2 3" key="1">
    <citation type="submission" date="2018-11" db="EMBL/GenBank/DDBJ databases">
        <title>Sequencing the genomes of 1000 actinobacteria strains.</title>
        <authorList>
            <person name="Klenk H.-P."/>
        </authorList>
    </citation>
    <scope>NUCLEOTIDE SEQUENCE [LARGE SCALE GENOMIC DNA]</scope>
    <source>
        <strain evidence="2 3">DSM 44254</strain>
    </source>
</reference>
<dbReference type="InterPro" id="IPR051908">
    <property type="entry name" value="Ribosomal_N-acetyltransferase"/>
</dbReference>
<sequence>MVGGLAVPRIRFGERVLREWAYGDAEVLREAAEDPYIPVITTVPREWSEEAGRAFVERQFRRAEDGTGYPFAIVDERGRTVGHVGVWIRDLDLGRVSIGYWVVASARGSGIAAAAVGTLAEWAGAHLGAARVELHIEPWNAGSVRTAEKAGFTCEGLLRSWGEVGGERRDMLMFARIVGSAARPAAS</sequence>
<dbReference type="Gene3D" id="3.40.630.30">
    <property type="match status" value="1"/>
</dbReference>
<gene>
    <name evidence="2" type="ORF">EDD29_3538</name>
</gene>
<dbReference type="GO" id="GO:0008999">
    <property type="term" value="F:protein-N-terminal-alanine acetyltransferase activity"/>
    <property type="evidence" value="ECO:0007669"/>
    <property type="project" value="TreeGrafter"/>
</dbReference>
<dbReference type="PANTHER" id="PTHR43441:SF10">
    <property type="entry name" value="ACETYLTRANSFERASE"/>
    <property type="match status" value="1"/>
</dbReference>
<dbReference type="InterPro" id="IPR016181">
    <property type="entry name" value="Acyl_CoA_acyltransferase"/>
</dbReference>
<dbReference type="GO" id="GO:1990189">
    <property type="term" value="F:protein N-terminal-serine acetyltransferase activity"/>
    <property type="evidence" value="ECO:0007669"/>
    <property type="project" value="TreeGrafter"/>
</dbReference>
<dbReference type="PROSITE" id="PS51186">
    <property type="entry name" value="GNAT"/>
    <property type="match status" value="1"/>
</dbReference>
<dbReference type="OrthoDB" id="2061990at2"/>
<evidence type="ECO:0000313" key="2">
    <source>
        <dbReference type="EMBL" id="ROO85982.1"/>
    </source>
</evidence>
<dbReference type="Proteomes" id="UP000272400">
    <property type="component" value="Unassembled WGS sequence"/>
</dbReference>
<protein>
    <submittedName>
        <fullName evidence="2">RimJ/RimL family protein N-acetyltransferase</fullName>
    </submittedName>
</protein>
<dbReference type="GO" id="GO:0005737">
    <property type="term" value="C:cytoplasm"/>
    <property type="evidence" value="ECO:0007669"/>
    <property type="project" value="TreeGrafter"/>
</dbReference>
<comment type="caution">
    <text evidence="2">The sequence shown here is derived from an EMBL/GenBank/DDBJ whole genome shotgun (WGS) entry which is preliminary data.</text>
</comment>
<dbReference type="SUPFAM" id="SSF55729">
    <property type="entry name" value="Acyl-CoA N-acyltransferases (Nat)"/>
    <property type="match status" value="1"/>
</dbReference>
<name>A0A3N1CXF2_9ACTN</name>
<dbReference type="InterPro" id="IPR000182">
    <property type="entry name" value="GNAT_dom"/>
</dbReference>
<dbReference type="AlphaFoldDB" id="A0A3N1CXF2"/>
<keyword evidence="2" id="KW-0808">Transferase</keyword>
<keyword evidence="3" id="KW-1185">Reference proteome</keyword>
<evidence type="ECO:0000313" key="3">
    <source>
        <dbReference type="Proteomes" id="UP000272400"/>
    </source>
</evidence>
<dbReference type="PANTHER" id="PTHR43441">
    <property type="entry name" value="RIBOSOMAL-PROTEIN-SERINE ACETYLTRANSFERASE"/>
    <property type="match status" value="1"/>
</dbReference>
<organism evidence="2 3">
    <name type="scientific">Actinocorallia herbida</name>
    <dbReference type="NCBI Taxonomy" id="58109"/>
    <lineage>
        <taxon>Bacteria</taxon>
        <taxon>Bacillati</taxon>
        <taxon>Actinomycetota</taxon>
        <taxon>Actinomycetes</taxon>
        <taxon>Streptosporangiales</taxon>
        <taxon>Thermomonosporaceae</taxon>
        <taxon>Actinocorallia</taxon>
    </lineage>
</organism>
<proteinExistence type="predicted"/>
<dbReference type="EMBL" id="RJKE01000001">
    <property type="protein sequence ID" value="ROO85982.1"/>
    <property type="molecule type" value="Genomic_DNA"/>
</dbReference>
<evidence type="ECO:0000259" key="1">
    <source>
        <dbReference type="PROSITE" id="PS51186"/>
    </source>
</evidence>
<dbReference type="Pfam" id="PF13302">
    <property type="entry name" value="Acetyltransf_3"/>
    <property type="match status" value="1"/>
</dbReference>